<reference evidence="1 2" key="1">
    <citation type="submission" date="2016-07" db="EMBL/GenBank/DDBJ databases">
        <title>Characterization of isolates of Eisenbergiella tayi derived from blood cultures, using whole genome sequencing.</title>
        <authorList>
            <person name="Burdz T."/>
            <person name="Wiebe D."/>
            <person name="Huynh C."/>
            <person name="Bernard K."/>
        </authorList>
    </citation>
    <scope>NUCLEOTIDE SEQUENCE [LARGE SCALE GENOMIC DNA]</scope>
    <source>
        <strain evidence="1 2">NML 110608</strain>
    </source>
</reference>
<dbReference type="Proteomes" id="UP000094067">
    <property type="component" value="Unassembled WGS sequence"/>
</dbReference>
<evidence type="ECO:0000313" key="1">
    <source>
        <dbReference type="EMBL" id="ODM06890.1"/>
    </source>
</evidence>
<organism evidence="1 2">
    <name type="scientific">Eisenbergiella tayi</name>
    <dbReference type="NCBI Taxonomy" id="1432052"/>
    <lineage>
        <taxon>Bacteria</taxon>
        <taxon>Bacillati</taxon>
        <taxon>Bacillota</taxon>
        <taxon>Clostridia</taxon>
        <taxon>Lachnospirales</taxon>
        <taxon>Lachnospiraceae</taxon>
        <taxon>Eisenbergiella</taxon>
    </lineage>
</organism>
<gene>
    <name evidence="1" type="ORF">BEI61_02780</name>
</gene>
<evidence type="ECO:0000313" key="2">
    <source>
        <dbReference type="Proteomes" id="UP000094067"/>
    </source>
</evidence>
<protein>
    <recommendedName>
        <fullName evidence="3">PKD domain-containing protein</fullName>
    </recommendedName>
</protein>
<accession>A0A1E3ADS8</accession>
<dbReference type="EMBL" id="MCGH01000002">
    <property type="protein sequence ID" value="ODM06890.1"/>
    <property type="molecule type" value="Genomic_DNA"/>
</dbReference>
<comment type="caution">
    <text evidence="1">The sequence shown here is derived from an EMBL/GenBank/DDBJ whole genome shotgun (WGS) entry which is preliminary data.</text>
</comment>
<evidence type="ECO:0008006" key="3">
    <source>
        <dbReference type="Google" id="ProtNLM"/>
    </source>
</evidence>
<dbReference type="PATRIC" id="fig|1432052.4.peg.3099"/>
<dbReference type="RefSeq" id="WP_069152676.1">
    <property type="nucleotide sequence ID" value="NZ_MCGH01000002.1"/>
</dbReference>
<dbReference type="AlphaFoldDB" id="A0A1E3ADS8"/>
<name>A0A1E3ADS8_9FIRM</name>
<proteinExistence type="predicted"/>
<sequence length="675" mass="75902">MQEKKLYVPEEDPYFSRPYIDVEEWREKPVRHYFVHGGFLGTEEGGTQVKFCLYFPEKEKYEGRFFQYVSPAPEDEHMSESLTGEDDKISFALTHGAYYVVTNQGGFTLTGGERLYKSSANGAQFGRKTAQRIYGYEHRPYGYIFGGSGGSFKTMSCMEMTEGVWDGGVPYVLANPMATPNVFCPRVRVMRVLGREGLEKVVDAMEPGGSGDIYEGLTPQQQEVLREATRMGFPERGWFSWPFMGDGALMVLAPMIYQIYPQYFTDFWTKPGFAGSDPDSTEAKDRVQFVTVVKELIYKEKKSEDEIYNSVNNSWLNTLIGNNETPVIRLSELPAEDACLYHSRIRVMSGKAKGKECPIDKMEGDLLTVSSAYDGSNGTDSLAGLAEGDQIMIDNSDYLAMQTLQRHQVPDGSYRVYDQYRDADGNPLYPQLPVLIAPLIAQNGGGSVPDGRINGKVITVCSILDESALAWHGDWYRNAVRKAKDGDEENWFRLYYNDHCIHDDRAGYLDDKQHQVDYLGVLHQALLDLADWCEKGIAPLPTTSYRLEDGQIKVPATAGERGGLQPVVDARANGEKSITVKAGESVSFTARIEVPLMAGKVTAASWDYERTDDFSRYEELLKEEDGRTAYVKTTHVFEKPGTYFPVLKAQSSRDGKLDDIFVQCRNLDRVRVVVE</sequence>